<comment type="similarity">
    <text evidence="2 6">Belongs to the pseudouridine synthase RluA family.</text>
</comment>
<evidence type="ECO:0000256" key="5">
    <source>
        <dbReference type="PROSITE-ProRule" id="PRU00182"/>
    </source>
</evidence>
<gene>
    <name evidence="8" type="ORF">H6A13_02735</name>
</gene>
<accession>A0A938X2S4</accession>
<dbReference type="GO" id="GO:0000455">
    <property type="term" value="P:enzyme-directed rRNA pseudouridine synthesis"/>
    <property type="evidence" value="ECO:0007669"/>
    <property type="project" value="TreeGrafter"/>
</dbReference>
<reference evidence="8" key="2">
    <citation type="journal article" date="2021" name="Sci. Rep.">
        <title>The distribution of antibiotic resistance genes in chicken gut microbiota commensals.</title>
        <authorList>
            <person name="Juricova H."/>
            <person name="Matiasovicova J."/>
            <person name="Kubasova T."/>
            <person name="Cejkova D."/>
            <person name="Rychlik I."/>
        </authorList>
    </citation>
    <scope>NUCLEOTIDE SEQUENCE</scope>
    <source>
        <strain evidence="8">An420c</strain>
    </source>
</reference>
<keyword evidence="5" id="KW-0694">RNA-binding</keyword>
<dbReference type="InterPro" id="IPR036986">
    <property type="entry name" value="S4_RNA-bd_sf"/>
</dbReference>
<dbReference type="GO" id="GO:0140098">
    <property type="term" value="F:catalytic activity, acting on RNA"/>
    <property type="evidence" value="ECO:0007669"/>
    <property type="project" value="UniProtKB-ARBA"/>
</dbReference>
<dbReference type="PANTHER" id="PTHR21600">
    <property type="entry name" value="MITOCHONDRIAL RNA PSEUDOURIDINE SYNTHASE"/>
    <property type="match status" value="1"/>
</dbReference>
<dbReference type="InterPro" id="IPR020103">
    <property type="entry name" value="PsdUridine_synth_cat_dom_sf"/>
</dbReference>
<name>A0A938X2S4_9CLOT</name>
<feature type="active site" evidence="4">
    <location>
        <position position="149"/>
    </location>
</feature>
<comment type="caution">
    <text evidence="8">The sequence shown here is derived from an EMBL/GenBank/DDBJ whole genome shotgun (WGS) entry which is preliminary data.</text>
</comment>
<dbReference type="GO" id="GO:0009982">
    <property type="term" value="F:pseudouridine synthase activity"/>
    <property type="evidence" value="ECO:0007669"/>
    <property type="project" value="InterPro"/>
</dbReference>
<dbReference type="Pfam" id="PF00849">
    <property type="entry name" value="PseudoU_synth_2"/>
    <property type="match status" value="1"/>
</dbReference>
<evidence type="ECO:0000256" key="1">
    <source>
        <dbReference type="ARBA" id="ARBA00000073"/>
    </source>
</evidence>
<feature type="domain" description="Pseudouridine synthase RsuA/RluA-like" evidence="7">
    <location>
        <begin position="97"/>
        <end position="252"/>
    </location>
</feature>
<dbReference type="InterPro" id="IPR006145">
    <property type="entry name" value="PsdUridine_synth_RsuA/RluA"/>
</dbReference>
<protein>
    <recommendedName>
        <fullName evidence="6">Pseudouridine synthase</fullName>
        <ecNumber evidence="6">5.4.99.-</ecNumber>
    </recommendedName>
</protein>
<keyword evidence="3 6" id="KW-0413">Isomerase</keyword>
<evidence type="ECO:0000256" key="2">
    <source>
        <dbReference type="ARBA" id="ARBA00010876"/>
    </source>
</evidence>
<dbReference type="PROSITE" id="PS50889">
    <property type="entry name" value="S4"/>
    <property type="match status" value="1"/>
</dbReference>
<comment type="function">
    <text evidence="6">Responsible for synthesis of pseudouridine from uracil.</text>
</comment>
<evidence type="ECO:0000256" key="4">
    <source>
        <dbReference type="PIRSR" id="PIRSR606225-1"/>
    </source>
</evidence>
<dbReference type="InterPro" id="IPR006225">
    <property type="entry name" value="PsdUridine_synth_RluC/D"/>
</dbReference>
<dbReference type="GO" id="GO:0003723">
    <property type="term" value="F:RNA binding"/>
    <property type="evidence" value="ECO:0007669"/>
    <property type="project" value="UniProtKB-KW"/>
</dbReference>
<dbReference type="InterPro" id="IPR050188">
    <property type="entry name" value="RluA_PseudoU_synthase"/>
</dbReference>
<dbReference type="CDD" id="cd00165">
    <property type="entry name" value="S4"/>
    <property type="match status" value="1"/>
</dbReference>
<evidence type="ECO:0000256" key="3">
    <source>
        <dbReference type="ARBA" id="ARBA00023235"/>
    </source>
</evidence>
<dbReference type="Proteomes" id="UP000713880">
    <property type="component" value="Unassembled WGS sequence"/>
</dbReference>
<comment type="catalytic activity">
    <reaction evidence="1 6">
        <text>a uridine in RNA = a pseudouridine in RNA</text>
        <dbReference type="Rhea" id="RHEA:48348"/>
        <dbReference type="Rhea" id="RHEA-COMP:12068"/>
        <dbReference type="Rhea" id="RHEA-COMP:12069"/>
        <dbReference type="ChEBI" id="CHEBI:65314"/>
        <dbReference type="ChEBI" id="CHEBI:65315"/>
    </reaction>
</comment>
<dbReference type="Gene3D" id="3.30.2350.10">
    <property type="entry name" value="Pseudouridine synthase"/>
    <property type="match status" value="1"/>
</dbReference>
<dbReference type="EMBL" id="JACJLV010000005">
    <property type="protein sequence ID" value="MBM6826023.1"/>
    <property type="molecule type" value="Genomic_DNA"/>
</dbReference>
<dbReference type="CDD" id="cd02869">
    <property type="entry name" value="PseudoU_synth_RluA_like"/>
    <property type="match status" value="1"/>
</dbReference>
<evidence type="ECO:0000256" key="6">
    <source>
        <dbReference type="RuleBase" id="RU362028"/>
    </source>
</evidence>
<sequence length="334" mass="37275">MKEILVNEKDAGQRMDKFLKKYLKDAPASFFYKMLRKKNIVLNGKKAEGKEKLVCGDRIQLFLSDETIAKFSGQNSKPSVPKGKAPVLDIIYEDPQILLVNKPSGMLSQKAKESDLSLVDVITAYLLNSGQMTPVELHTFHPGIGNRLDRNTSGLVAAGKTVAALQTLGQMFHDRTIEKRYLCIVKGQIRKSGYISGTLSKDSRTNQVTIGEDNGALIRTAYRPVAWNEEMTLLNVHLITGKTHQIRAHLSSIGHPILGDPKYGDLKWNAYYRKKYRVCSQLLHAATLTFPVTEGPLAAVSGKTYTAAVPEEFWKIIKETSWQHGIQEALEVPH</sequence>
<evidence type="ECO:0000313" key="8">
    <source>
        <dbReference type="EMBL" id="MBM6826023.1"/>
    </source>
</evidence>
<dbReference type="AlphaFoldDB" id="A0A938X2S4"/>
<evidence type="ECO:0000259" key="7">
    <source>
        <dbReference type="Pfam" id="PF00849"/>
    </source>
</evidence>
<organism evidence="8 9">
    <name type="scientific">Mordavella massiliensis</name>
    <dbReference type="NCBI Taxonomy" id="1871024"/>
    <lineage>
        <taxon>Bacteria</taxon>
        <taxon>Bacillati</taxon>
        <taxon>Bacillota</taxon>
        <taxon>Clostridia</taxon>
        <taxon>Eubacteriales</taxon>
        <taxon>Clostridiaceae</taxon>
        <taxon>Mordavella</taxon>
    </lineage>
</organism>
<dbReference type="RefSeq" id="WP_204908088.1">
    <property type="nucleotide sequence ID" value="NZ_JACJLV010000005.1"/>
</dbReference>
<keyword evidence="9" id="KW-1185">Reference proteome</keyword>
<dbReference type="PANTHER" id="PTHR21600:SF44">
    <property type="entry name" value="RIBOSOMAL LARGE SUBUNIT PSEUDOURIDINE SYNTHASE D"/>
    <property type="match status" value="1"/>
</dbReference>
<proteinExistence type="inferred from homology"/>
<dbReference type="EC" id="5.4.99.-" evidence="6"/>
<reference evidence="8" key="1">
    <citation type="submission" date="2020-08" db="EMBL/GenBank/DDBJ databases">
        <authorList>
            <person name="Cejkova D."/>
            <person name="Kubasova T."/>
            <person name="Jahodarova E."/>
            <person name="Rychlik I."/>
        </authorList>
    </citation>
    <scope>NUCLEOTIDE SEQUENCE</scope>
    <source>
        <strain evidence="8">An420c</strain>
    </source>
</reference>
<dbReference type="NCBIfam" id="TIGR00005">
    <property type="entry name" value="rluA_subfam"/>
    <property type="match status" value="1"/>
</dbReference>
<dbReference type="SUPFAM" id="SSF55120">
    <property type="entry name" value="Pseudouridine synthase"/>
    <property type="match status" value="1"/>
</dbReference>
<evidence type="ECO:0000313" key="9">
    <source>
        <dbReference type="Proteomes" id="UP000713880"/>
    </source>
</evidence>
<dbReference type="Gene3D" id="3.10.290.10">
    <property type="entry name" value="RNA-binding S4 domain"/>
    <property type="match status" value="1"/>
</dbReference>